<dbReference type="EMBL" id="BK057800">
    <property type="protein sequence ID" value="DAE92453.1"/>
    <property type="molecule type" value="Genomic_DNA"/>
</dbReference>
<sequence>MPVAGSTCESHEAQTLMPLETHLKIPPASETVI</sequence>
<name>A0A8S5RT76_9CAUD</name>
<feature type="region of interest" description="Disordered" evidence="1">
    <location>
        <begin position="1"/>
        <end position="33"/>
    </location>
</feature>
<protein>
    <submittedName>
        <fullName evidence="2">Uncharacterized protein</fullName>
    </submittedName>
</protein>
<proteinExistence type="predicted"/>
<evidence type="ECO:0000313" key="2">
    <source>
        <dbReference type="EMBL" id="DAE92453.1"/>
    </source>
</evidence>
<accession>A0A8S5RT76</accession>
<organism evidence="2">
    <name type="scientific">Myoviridae sp. ct7CH26</name>
    <dbReference type="NCBI Taxonomy" id="2827604"/>
    <lineage>
        <taxon>Viruses</taxon>
        <taxon>Duplodnaviria</taxon>
        <taxon>Heunggongvirae</taxon>
        <taxon>Uroviricota</taxon>
        <taxon>Caudoviricetes</taxon>
    </lineage>
</organism>
<reference evidence="2" key="1">
    <citation type="journal article" date="2021" name="Proc. Natl. Acad. Sci. U.S.A.">
        <title>A Catalog of Tens of Thousands of Viruses from Human Metagenomes Reveals Hidden Associations with Chronic Diseases.</title>
        <authorList>
            <person name="Tisza M.J."/>
            <person name="Buck C.B."/>
        </authorList>
    </citation>
    <scope>NUCLEOTIDE SEQUENCE</scope>
    <source>
        <strain evidence="2">Ct7CH26</strain>
    </source>
</reference>
<evidence type="ECO:0000256" key="1">
    <source>
        <dbReference type="SAM" id="MobiDB-lite"/>
    </source>
</evidence>